<sequence>MVWYWILPILLLIAPLVWPGIWFRRVQSSIESTASITKRECAVGDFVQLEICIQQHRGLPIPYLHLTLHAPEGTAFNKEGDLRYLEWTSYLLPGQQISFVCQLYAMRRGPKSLRDICSIEIHEGFGLRRFRLSPHFPEQLGVYPDAASSQTLHSIWQALTGTRMTQRWILPDESLFKDVRPYVAGDPPKYFAWKTIARTGDWWVKQFETTTSEEWVVILNAQMQNPYWMEADTPTFDRLCALLLATVSQWQRGERGNSLFFASNALLSNYPQKHWYGSVTFGRLRSLLAVLESYPTCSLIDVLQEARRFSTSPRTPWLIVGAFFSAEQEQWMEAEKRRGRPIEIIKLPRWKEEVENDTPITAER</sequence>
<keyword evidence="2" id="KW-1185">Reference proteome</keyword>
<dbReference type="STRING" id="1830138.SAMN05443507_101169"/>
<dbReference type="PANTHER" id="PTHR34351:SF2">
    <property type="entry name" value="DUF58 DOMAIN-CONTAINING PROTEIN"/>
    <property type="match status" value="1"/>
</dbReference>
<dbReference type="RefSeq" id="WP_072872665.1">
    <property type="nucleotide sequence ID" value="NZ_FRAF01000001.1"/>
</dbReference>
<dbReference type="PANTHER" id="PTHR34351">
    <property type="entry name" value="SLR1927 PROTEIN-RELATED"/>
    <property type="match status" value="1"/>
</dbReference>
<dbReference type="Proteomes" id="UP000184016">
    <property type="component" value="Unassembled WGS sequence"/>
</dbReference>
<protein>
    <submittedName>
        <fullName evidence="1">Uncharacterized conserved protein, DUF58 family, contains vWF domain</fullName>
    </submittedName>
</protein>
<accession>A0A1M6K7X8</accession>
<name>A0A1M6K7X8_9BACL</name>
<evidence type="ECO:0000313" key="2">
    <source>
        <dbReference type="Proteomes" id="UP000184016"/>
    </source>
</evidence>
<reference evidence="2" key="1">
    <citation type="submission" date="2016-11" db="EMBL/GenBank/DDBJ databases">
        <authorList>
            <person name="Varghese N."/>
            <person name="Submissions S."/>
        </authorList>
    </citation>
    <scope>NUCLEOTIDE SEQUENCE [LARGE SCALE GENOMIC DNA]</scope>
    <source>
        <strain evidence="2">USBA-503</strain>
    </source>
</reference>
<organism evidence="1 2">
    <name type="scientific">Alicyclobacillus tolerans</name>
    <dbReference type="NCBI Taxonomy" id="90970"/>
    <lineage>
        <taxon>Bacteria</taxon>
        <taxon>Bacillati</taxon>
        <taxon>Bacillota</taxon>
        <taxon>Bacilli</taxon>
        <taxon>Bacillales</taxon>
        <taxon>Alicyclobacillaceae</taxon>
        <taxon>Alicyclobacillus</taxon>
    </lineage>
</organism>
<dbReference type="AlphaFoldDB" id="A0A1M6K7X8"/>
<evidence type="ECO:0000313" key="1">
    <source>
        <dbReference type="EMBL" id="SHJ54930.1"/>
    </source>
</evidence>
<dbReference type="EMBL" id="FRAF01000001">
    <property type="protein sequence ID" value="SHJ54930.1"/>
    <property type="molecule type" value="Genomic_DNA"/>
</dbReference>
<proteinExistence type="predicted"/>
<dbReference type="OrthoDB" id="9789943at2"/>
<gene>
    <name evidence="1" type="ORF">SAMN05443507_101169</name>
</gene>